<proteinExistence type="inferred from homology"/>
<dbReference type="SUPFAM" id="SSF89562">
    <property type="entry name" value="RraA-like"/>
    <property type="match status" value="1"/>
</dbReference>
<evidence type="ECO:0000256" key="3">
    <source>
        <dbReference type="ARBA" id="ARBA00008621"/>
    </source>
</evidence>
<evidence type="ECO:0000256" key="1">
    <source>
        <dbReference type="ARBA" id="ARBA00001342"/>
    </source>
</evidence>
<dbReference type="RefSeq" id="WP_205832003.1">
    <property type="nucleotide sequence ID" value="NZ_JAAIIH010000001.1"/>
</dbReference>
<accession>A0A7Y0F119</accession>
<dbReference type="Pfam" id="PF03737">
    <property type="entry name" value="RraA-like"/>
    <property type="match status" value="1"/>
</dbReference>
<dbReference type="GO" id="GO:0032259">
    <property type="term" value="P:methylation"/>
    <property type="evidence" value="ECO:0007669"/>
    <property type="project" value="UniProtKB-KW"/>
</dbReference>
<keyword evidence="13" id="KW-0479">Metal-binding</keyword>
<keyword evidence="16" id="KW-1185">Reference proteome</keyword>
<dbReference type="Proteomes" id="UP000588277">
    <property type="component" value="Unassembled WGS sequence"/>
</dbReference>
<evidence type="ECO:0000256" key="8">
    <source>
        <dbReference type="ARBA" id="ARBA00025046"/>
    </source>
</evidence>
<comment type="cofactor">
    <cofactor evidence="2">
        <name>a divalent metal cation</name>
        <dbReference type="ChEBI" id="CHEBI:60240"/>
    </cofactor>
</comment>
<evidence type="ECO:0000256" key="5">
    <source>
        <dbReference type="ARBA" id="ARBA00012213"/>
    </source>
</evidence>
<organism evidence="15 16">
    <name type="scientific">Bifidobacterium moraviense</name>
    <dbReference type="NCBI Taxonomy" id="2675323"/>
    <lineage>
        <taxon>Bacteria</taxon>
        <taxon>Bacillati</taxon>
        <taxon>Actinomycetota</taxon>
        <taxon>Actinomycetes</taxon>
        <taxon>Bifidobacteriales</taxon>
        <taxon>Bifidobacteriaceae</taxon>
        <taxon>Bifidobacterium</taxon>
    </lineage>
</organism>
<keyword evidence="15" id="KW-0489">Methyltransferase</keyword>
<dbReference type="GO" id="GO:0008168">
    <property type="term" value="F:methyltransferase activity"/>
    <property type="evidence" value="ECO:0007669"/>
    <property type="project" value="UniProtKB-KW"/>
</dbReference>
<feature type="region of interest" description="Disordered" evidence="14">
    <location>
        <begin position="1"/>
        <end position="29"/>
    </location>
</feature>
<evidence type="ECO:0000256" key="11">
    <source>
        <dbReference type="ARBA" id="ARBA00032305"/>
    </source>
</evidence>
<comment type="cofactor">
    <cofactor evidence="13">
        <name>Mg(2+)</name>
        <dbReference type="ChEBI" id="CHEBI:18420"/>
    </cofactor>
</comment>
<dbReference type="CDD" id="cd16841">
    <property type="entry name" value="RraA_family"/>
    <property type="match status" value="1"/>
</dbReference>
<dbReference type="GO" id="GO:0008948">
    <property type="term" value="F:oxaloacetate decarboxylase activity"/>
    <property type="evidence" value="ECO:0007669"/>
    <property type="project" value="UniProtKB-EC"/>
</dbReference>
<keyword evidence="13" id="KW-0460">Magnesium</keyword>
<feature type="binding site" evidence="13">
    <location>
        <begin position="129"/>
        <end position="132"/>
    </location>
    <ligand>
        <name>substrate</name>
    </ligand>
</feature>
<dbReference type="GO" id="GO:0047443">
    <property type="term" value="F:4-hydroxy-4-methyl-2-oxoglutarate aldolase activity"/>
    <property type="evidence" value="ECO:0007669"/>
    <property type="project" value="UniProtKB-EC"/>
</dbReference>
<evidence type="ECO:0000256" key="4">
    <source>
        <dbReference type="ARBA" id="ARBA00011233"/>
    </source>
</evidence>
<sequence length="251" mass="27475">MSDEATDSPVNVPAQEVPAQDVPAQTPTNAPVCWSTQSEMFALMRERLYTPVVGDILDQMGYTHQFLPPDIHPLDPHMKLAGKAMTVLMIDVYGPQKKPFGLLTEALDQLQRDEIYLATGGTQRCAYWGELLTATARVRGATGAVLNGWHRDTPQVLDQHWPVFSWGCYAQDSSVRTQVVDFRCPIEIGQAVIRDGDLLFGDVDGVLVIPSEVADEVIAKSFEKAAGEKVVRKAIEAGMSATDAFAKFGIL</sequence>
<dbReference type="EMBL" id="JAAIIH010000001">
    <property type="protein sequence ID" value="NMN00061.1"/>
    <property type="molecule type" value="Genomic_DNA"/>
</dbReference>
<evidence type="ECO:0000256" key="10">
    <source>
        <dbReference type="ARBA" id="ARBA00030169"/>
    </source>
</evidence>
<evidence type="ECO:0000256" key="7">
    <source>
        <dbReference type="ARBA" id="ARBA00016549"/>
    </source>
</evidence>
<dbReference type="InterPro" id="IPR036704">
    <property type="entry name" value="RraA/RraA-like_sf"/>
</dbReference>
<keyword evidence="15" id="KW-0808">Transferase</keyword>
<evidence type="ECO:0000256" key="9">
    <source>
        <dbReference type="ARBA" id="ARBA00029596"/>
    </source>
</evidence>
<evidence type="ECO:0000313" key="16">
    <source>
        <dbReference type="Proteomes" id="UP000588277"/>
    </source>
</evidence>
<dbReference type="PANTHER" id="PTHR33254:SF4">
    <property type="entry name" value="4-HYDROXY-4-METHYL-2-OXOGLUTARATE ALDOLASE 3-RELATED"/>
    <property type="match status" value="1"/>
</dbReference>
<dbReference type="InterPro" id="IPR005493">
    <property type="entry name" value="RraA/RraA-like"/>
</dbReference>
<dbReference type="EC" id="4.1.3.17" evidence="5"/>
<comment type="catalytic activity">
    <reaction evidence="1">
        <text>4-hydroxy-4-methyl-2-oxoglutarate = 2 pyruvate</text>
        <dbReference type="Rhea" id="RHEA:22748"/>
        <dbReference type="ChEBI" id="CHEBI:15361"/>
        <dbReference type="ChEBI" id="CHEBI:58276"/>
        <dbReference type="EC" id="4.1.3.17"/>
    </reaction>
</comment>
<gene>
    <name evidence="15" type="ORF">G1C96_0638</name>
</gene>
<dbReference type="Gene3D" id="3.50.30.40">
    <property type="entry name" value="Ribonuclease E inhibitor RraA/RraA-like"/>
    <property type="match status" value="1"/>
</dbReference>
<protein>
    <recommendedName>
        <fullName evidence="7">Putative 4-hydroxy-4-methyl-2-oxoglutarate aldolase</fullName>
        <ecNumber evidence="6">4.1.1.112</ecNumber>
        <ecNumber evidence="5">4.1.3.17</ecNumber>
    </recommendedName>
    <alternativeName>
        <fullName evidence="11">Oxaloacetate decarboxylase</fullName>
    </alternativeName>
    <alternativeName>
        <fullName evidence="9">Regulator of ribonuclease activity homolog</fullName>
    </alternativeName>
    <alternativeName>
        <fullName evidence="10">RraA-like protein</fullName>
    </alternativeName>
</protein>
<evidence type="ECO:0000256" key="2">
    <source>
        <dbReference type="ARBA" id="ARBA00001968"/>
    </source>
</evidence>
<feature type="binding site" evidence="13">
    <location>
        <position position="151"/>
    </location>
    <ligand>
        <name>substrate</name>
    </ligand>
</feature>
<feature type="binding site" evidence="13">
    <location>
        <position position="152"/>
    </location>
    <ligand>
        <name>Mg(2+)</name>
        <dbReference type="ChEBI" id="CHEBI:18420"/>
    </ligand>
</feature>
<comment type="function">
    <text evidence="8">Catalyzes the aldol cleavage of 4-hydroxy-4-methyl-2-oxoglutarate (HMG) into 2 molecules of pyruvate. Also contains a secondary oxaloacetate (OAA) decarboxylase activity due to the common pyruvate enolate transition state formed following C-C bond cleavage in the retro-aldol and decarboxylation reactions.</text>
</comment>
<dbReference type="GO" id="GO:0046872">
    <property type="term" value="F:metal ion binding"/>
    <property type="evidence" value="ECO:0007669"/>
    <property type="project" value="UniProtKB-KW"/>
</dbReference>
<comment type="similarity">
    <text evidence="3">Belongs to the class II aldolase/RraA-like family.</text>
</comment>
<comment type="subunit">
    <text evidence="4">Homotrimer.</text>
</comment>
<name>A0A7Y0F119_9BIFI</name>
<evidence type="ECO:0000256" key="13">
    <source>
        <dbReference type="PIRSR" id="PIRSR605493-1"/>
    </source>
</evidence>
<dbReference type="PANTHER" id="PTHR33254">
    <property type="entry name" value="4-HYDROXY-4-METHYL-2-OXOGLUTARATE ALDOLASE 3-RELATED"/>
    <property type="match status" value="1"/>
</dbReference>
<dbReference type="AlphaFoldDB" id="A0A7Y0F119"/>
<dbReference type="EC" id="4.1.1.112" evidence="6"/>
<reference evidence="15 16" key="1">
    <citation type="submission" date="2020-02" db="EMBL/GenBank/DDBJ databases">
        <title>Characterization of phylogenetic diversity of novel bifidobacterial species isolated in Czech ZOOs.</title>
        <authorList>
            <person name="Lugli G.A."/>
            <person name="Vera N.B."/>
            <person name="Ventura M."/>
        </authorList>
    </citation>
    <scope>NUCLEOTIDE SEQUENCE [LARGE SCALE GENOMIC DNA]</scope>
    <source>
        <strain evidence="15 16">DSM 109958</strain>
    </source>
</reference>
<evidence type="ECO:0000256" key="14">
    <source>
        <dbReference type="SAM" id="MobiDB-lite"/>
    </source>
</evidence>
<evidence type="ECO:0000256" key="12">
    <source>
        <dbReference type="ARBA" id="ARBA00047973"/>
    </source>
</evidence>
<evidence type="ECO:0000256" key="6">
    <source>
        <dbReference type="ARBA" id="ARBA00012947"/>
    </source>
</evidence>
<comment type="catalytic activity">
    <reaction evidence="12">
        <text>oxaloacetate + H(+) = pyruvate + CO2</text>
        <dbReference type="Rhea" id="RHEA:15641"/>
        <dbReference type="ChEBI" id="CHEBI:15361"/>
        <dbReference type="ChEBI" id="CHEBI:15378"/>
        <dbReference type="ChEBI" id="CHEBI:16452"/>
        <dbReference type="ChEBI" id="CHEBI:16526"/>
        <dbReference type="EC" id="4.1.1.112"/>
    </reaction>
</comment>
<evidence type="ECO:0000313" key="15">
    <source>
        <dbReference type="EMBL" id="NMN00061.1"/>
    </source>
</evidence>
<comment type="caution">
    <text evidence="15">The sequence shown here is derived from an EMBL/GenBank/DDBJ whole genome shotgun (WGS) entry which is preliminary data.</text>
</comment>